<dbReference type="Gene3D" id="3.40.50.1820">
    <property type="entry name" value="alpha/beta hydrolase"/>
    <property type="match status" value="1"/>
</dbReference>
<evidence type="ECO:0000256" key="1">
    <source>
        <dbReference type="SAM" id="SignalP"/>
    </source>
</evidence>
<sequence>MVLGVGVILAFLLIKSTKSASVRGPNSRRLSAKPSGMTEFPSSEIVLDMVILSNAVYHMLNKVVSCNDTQASNQTIVSSTRQELRSALTSDDFDQLVTMNDKVKQKHLRRLADDTPEQKNLFDVLLPEGVTCLHYSHDHDLGTQVLIVRSSIHNYVTVVYAGTDDFQTALMDGDILMGSFGSSSTTTTNNTNSTEPSTKRMDEMDKLFEEVPQEVRVHRGFNSAVFDNDGFLNVLRCVTSARLDGSCDDAGAEDTQMDTTMLSGFTPYQLYTTGHSLGAADSVLLGAALHLAFPQENIQSINFGCPKIGNVEWSYWIDSLQLGTSTGHDNSSRVGSFEVFRFVNKIDLVPRLPELLFQHAGHTLQMSIGGVIRAYYNHWGDGDLGYAGVPFGWGEEPYIFLPGALMSHNHRRYVEYLQNYVPKSNSSSARNETLYFVREFERIEENGTTATVAPISAAM</sequence>
<dbReference type="InterPro" id="IPR051218">
    <property type="entry name" value="Sec_MonoDiacylglyc_Lipase"/>
</dbReference>
<reference evidence="3 4" key="1">
    <citation type="journal article" date="2020" name="G3 (Bethesda)">
        <title>Improved Reference Genome for Cyclotella cryptica CCMP332, a Model for Cell Wall Morphogenesis, Salinity Adaptation, and Lipid Production in Diatoms (Bacillariophyta).</title>
        <authorList>
            <person name="Roberts W.R."/>
            <person name="Downey K.M."/>
            <person name="Ruck E.C."/>
            <person name="Traller J.C."/>
            <person name="Alverson A.J."/>
        </authorList>
    </citation>
    <scope>NUCLEOTIDE SEQUENCE [LARGE SCALE GENOMIC DNA]</scope>
    <source>
        <strain evidence="3 4">CCMP332</strain>
    </source>
</reference>
<feature type="chain" id="PRO_5044784173" description="Fungal lipase-type domain-containing protein" evidence="1">
    <location>
        <begin position="20"/>
        <end position="459"/>
    </location>
</feature>
<evidence type="ECO:0000313" key="4">
    <source>
        <dbReference type="Proteomes" id="UP001516023"/>
    </source>
</evidence>
<gene>
    <name evidence="3" type="ORF">HJC23_006867</name>
</gene>
<accession>A0ABD3QBT1</accession>
<organism evidence="3 4">
    <name type="scientific">Cyclotella cryptica</name>
    <dbReference type="NCBI Taxonomy" id="29204"/>
    <lineage>
        <taxon>Eukaryota</taxon>
        <taxon>Sar</taxon>
        <taxon>Stramenopiles</taxon>
        <taxon>Ochrophyta</taxon>
        <taxon>Bacillariophyta</taxon>
        <taxon>Coscinodiscophyceae</taxon>
        <taxon>Thalassiosirophycidae</taxon>
        <taxon>Stephanodiscales</taxon>
        <taxon>Stephanodiscaceae</taxon>
        <taxon>Cyclotella</taxon>
    </lineage>
</organism>
<dbReference type="Pfam" id="PF01764">
    <property type="entry name" value="Lipase_3"/>
    <property type="match status" value="1"/>
</dbReference>
<evidence type="ECO:0000313" key="3">
    <source>
        <dbReference type="EMBL" id="KAL3797829.1"/>
    </source>
</evidence>
<name>A0ABD3QBT1_9STRA</name>
<dbReference type="SUPFAM" id="SSF53474">
    <property type="entry name" value="alpha/beta-Hydrolases"/>
    <property type="match status" value="1"/>
</dbReference>
<dbReference type="EMBL" id="JABMIG020000051">
    <property type="protein sequence ID" value="KAL3797829.1"/>
    <property type="molecule type" value="Genomic_DNA"/>
</dbReference>
<dbReference type="InterPro" id="IPR002921">
    <property type="entry name" value="Fungal_lipase-type"/>
</dbReference>
<dbReference type="PANTHER" id="PTHR45856">
    <property type="entry name" value="ALPHA/BETA-HYDROLASES SUPERFAMILY PROTEIN"/>
    <property type="match status" value="1"/>
</dbReference>
<protein>
    <recommendedName>
        <fullName evidence="2">Fungal lipase-type domain-containing protein</fullName>
    </recommendedName>
</protein>
<dbReference type="InterPro" id="IPR029058">
    <property type="entry name" value="AB_hydrolase_fold"/>
</dbReference>
<comment type="caution">
    <text evidence="3">The sequence shown here is derived from an EMBL/GenBank/DDBJ whole genome shotgun (WGS) entry which is preliminary data.</text>
</comment>
<dbReference type="PANTHER" id="PTHR45856:SF11">
    <property type="entry name" value="FUNGAL LIPASE-LIKE DOMAIN-CONTAINING PROTEIN"/>
    <property type="match status" value="1"/>
</dbReference>
<dbReference type="AlphaFoldDB" id="A0ABD3QBT1"/>
<dbReference type="Proteomes" id="UP001516023">
    <property type="component" value="Unassembled WGS sequence"/>
</dbReference>
<feature type="domain" description="Fungal lipase-type" evidence="2">
    <location>
        <begin position="189"/>
        <end position="354"/>
    </location>
</feature>
<feature type="signal peptide" evidence="1">
    <location>
        <begin position="1"/>
        <end position="19"/>
    </location>
</feature>
<proteinExistence type="predicted"/>
<keyword evidence="1" id="KW-0732">Signal</keyword>
<evidence type="ECO:0000259" key="2">
    <source>
        <dbReference type="Pfam" id="PF01764"/>
    </source>
</evidence>
<keyword evidence="4" id="KW-1185">Reference proteome</keyword>